<dbReference type="PROSITE" id="PS00903">
    <property type="entry name" value="CYT_DCMP_DEAMINASES_1"/>
    <property type="match status" value="1"/>
</dbReference>
<dbReference type="Pfam" id="PF00383">
    <property type="entry name" value="dCMP_cyt_deam_1"/>
    <property type="match status" value="1"/>
</dbReference>
<evidence type="ECO:0000256" key="3">
    <source>
        <dbReference type="ARBA" id="ARBA00022801"/>
    </source>
</evidence>
<dbReference type="InterPro" id="IPR016192">
    <property type="entry name" value="APOBEC/CMP_deaminase_Zn-bd"/>
</dbReference>
<dbReference type="InterPro" id="IPR016193">
    <property type="entry name" value="Cytidine_deaminase-like"/>
</dbReference>
<reference evidence="6" key="1">
    <citation type="journal article" date="2020" name="mSystems">
        <title>Genome- and Community-Level Interaction Insights into Carbon Utilization and Element Cycling Functions of Hydrothermarchaeota in Hydrothermal Sediment.</title>
        <authorList>
            <person name="Zhou Z."/>
            <person name="Liu Y."/>
            <person name="Xu W."/>
            <person name="Pan J."/>
            <person name="Luo Z.H."/>
            <person name="Li M."/>
        </authorList>
    </citation>
    <scope>NUCLEOTIDE SEQUENCE [LARGE SCALE GENOMIC DNA]</scope>
    <source>
        <strain evidence="6">SpSt-34</strain>
        <strain evidence="7">SpSt-69</strain>
    </source>
</reference>
<evidence type="ECO:0000256" key="4">
    <source>
        <dbReference type="ARBA" id="ARBA00022833"/>
    </source>
</evidence>
<feature type="domain" description="CMP/dCMP-type deaminase" evidence="5">
    <location>
        <begin position="2"/>
        <end position="196"/>
    </location>
</feature>
<dbReference type="Gene3D" id="3.40.140.10">
    <property type="entry name" value="Cytidine Deaminase, domain 2"/>
    <property type="match status" value="1"/>
</dbReference>
<keyword evidence="2" id="KW-0479">Metal-binding</keyword>
<dbReference type="EMBL" id="DTDJ01000051">
    <property type="protein sequence ID" value="HGL18414.1"/>
    <property type="molecule type" value="Genomic_DNA"/>
</dbReference>
<evidence type="ECO:0000259" key="5">
    <source>
        <dbReference type="PROSITE" id="PS51747"/>
    </source>
</evidence>
<dbReference type="PANTHER" id="PTHR11086">
    <property type="entry name" value="DEOXYCYTIDYLATE DEAMINASE-RELATED"/>
    <property type="match status" value="1"/>
</dbReference>
<keyword evidence="3" id="KW-0378">Hydrolase</keyword>
<accession>A0A7C2NZU1</accession>
<dbReference type="SUPFAM" id="SSF53927">
    <property type="entry name" value="Cytidine deaminase-like"/>
    <property type="match status" value="1"/>
</dbReference>
<dbReference type="PROSITE" id="PS51747">
    <property type="entry name" value="CYT_DCMP_DEAMINASES_2"/>
    <property type="match status" value="1"/>
</dbReference>
<dbReference type="GO" id="GO:0004132">
    <property type="term" value="F:dCMP deaminase activity"/>
    <property type="evidence" value="ECO:0007669"/>
    <property type="project" value="TreeGrafter"/>
</dbReference>
<sequence length="210" mass="24061">MLHDSTFIEILEIVKRQSSCVYYKTGALVVKENRIVSMGYNGSPSGFPQCDELQEVLEFAVDNKDIVGKYLEMGGVEAFARDYHSRFKYFYKYTQDFVKFFGIKLEESLKKICNGSAGQNDFYNLNFIHSRYEIHAEQNAIAFSLKAGTNITGATLYTTLLPCMECAKLIVASGIKRVVYIEDYEDKRFKESSKTFLEINGIKVDRFTKD</sequence>
<name>A0A7C2NZU1_UNCW3</name>
<gene>
    <name evidence="6" type="ORF">ENQ77_02065</name>
    <name evidence="7" type="ORF">ENU66_08815</name>
</gene>
<dbReference type="PANTHER" id="PTHR11086:SF18">
    <property type="entry name" value="DEOXYCYTIDYLATE DEAMINASE"/>
    <property type="match status" value="1"/>
</dbReference>
<evidence type="ECO:0000313" key="7">
    <source>
        <dbReference type="EMBL" id="HGL18414.1"/>
    </source>
</evidence>
<dbReference type="GO" id="GO:0008270">
    <property type="term" value="F:zinc ion binding"/>
    <property type="evidence" value="ECO:0007669"/>
    <property type="project" value="InterPro"/>
</dbReference>
<evidence type="ECO:0000256" key="2">
    <source>
        <dbReference type="ARBA" id="ARBA00022723"/>
    </source>
</evidence>
<keyword evidence="4" id="KW-0862">Zinc</keyword>
<comment type="caution">
    <text evidence="6">The sequence shown here is derived from an EMBL/GenBank/DDBJ whole genome shotgun (WGS) entry which is preliminary data.</text>
</comment>
<dbReference type="GO" id="GO:0005737">
    <property type="term" value="C:cytoplasm"/>
    <property type="evidence" value="ECO:0007669"/>
    <property type="project" value="TreeGrafter"/>
</dbReference>
<evidence type="ECO:0000313" key="6">
    <source>
        <dbReference type="EMBL" id="HEN27452.1"/>
    </source>
</evidence>
<dbReference type="InterPro" id="IPR002125">
    <property type="entry name" value="CMP_dCMP_dom"/>
</dbReference>
<evidence type="ECO:0000256" key="1">
    <source>
        <dbReference type="ARBA" id="ARBA00006576"/>
    </source>
</evidence>
<protein>
    <recommendedName>
        <fullName evidence="5">CMP/dCMP-type deaminase domain-containing protein</fullName>
    </recommendedName>
</protein>
<organism evidence="6">
    <name type="scientific">candidate division WOR-3 bacterium</name>
    <dbReference type="NCBI Taxonomy" id="2052148"/>
    <lineage>
        <taxon>Bacteria</taxon>
        <taxon>Bacteria division WOR-3</taxon>
    </lineage>
</organism>
<dbReference type="InterPro" id="IPR015517">
    <property type="entry name" value="dCMP_deaminase-rel"/>
</dbReference>
<dbReference type="AlphaFoldDB" id="A0A7C2NZU1"/>
<dbReference type="EMBL" id="DSOL01000055">
    <property type="protein sequence ID" value="HEN27452.1"/>
    <property type="molecule type" value="Genomic_DNA"/>
</dbReference>
<proteinExistence type="inferred from homology"/>
<comment type="similarity">
    <text evidence="1">Belongs to the cytidine and deoxycytidylate deaminase family.</text>
</comment>